<proteinExistence type="predicted"/>
<gene>
    <name evidence="1" type="ORF">IEO70_01495</name>
</gene>
<name>A0A927CWR5_9BACI</name>
<dbReference type="InterPro" id="IPR006379">
    <property type="entry name" value="HAD-SF_hydro_IIB"/>
</dbReference>
<keyword evidence="2" id="KW-1185">Reference proteome</keyword>
<dbReference type="EMBL" id="JACXSI010000002">
    <property type="protein sequence ID" value="MBD3107040.1"/>
    <property type="molecule type" value="Genomic_DNA"/>
</dbReference>
<dbReference type="CDD" id="cd07516">
    <property type="entry name" value="HAD_Pase"/>
    <property type="match status" value="1"/>
</dbReference>
<sequence length="286" mass="31454">MIKCIASDMDGTLLNSMEKISEENARAIKAAQESGAAFVIATGRSYKEVRCMLDEADLNCSVLSLNGAVAYDENGKLISSDPIDVNTVHHVRGLLDTYKLYYEIYTNKGVYTYSKEQSLAILVDILVSAMPHLDPLFIAEKAGQRFESDFMTLIDDYDKLYEVPDMQFYKFLIFSNDNSLLEKIGGMLKQLKQLAVSSSGPGNLEITNNTAQKGIALSRFVSERNIALNDTMAIGDNFNDCSMFERVGKPVAMGNASAEIKLLCGEVTLTNDENGVAHAILKAINK</sequence>
<dbReference type="RefSeq" id="WP_190996587.1">
    <property type="nucleotide sequence ID" value="NZ_JACXSI010000002.1"/>
</dbReference>
<evidence type="ECO:0000313" key="2">
    <source>
        <dbReference type="Proteomes" id="UP000602076"/>
    </source>
</evidence>
<accession>A0A927CWR5</accession>
<dbReference type="GO" id="GO:0000287">
    <property type="term" value="F:magnesium ion binding"/>
    <property type="evidence" value="ECO:0007669"/>
    <property type="project" value="TreeGrafter"/>
</dbReference>
<dbReference type="PANTHER" id="PTHR10000:SF55">
    <property type="entry name" value="5-AMINO-6-(5-PHOSPHO-D-RIBITYLAMINO)URACIL PHOSPHATASE YCSE"/>
    <property type="match status" value="1"/>
</dbReference>
<dbReference type="PROSITE" id="PS01229">
    <property type="entry name" value="COF_2"/>
    <property type="match status" value="1"/>
</dbReference>
<dbReference type="InterPro" id="IPR036412">
    <property type="entry name" value="HAD-like_sf"/>
</dbReference>
<dbReference type="NCBIfam" id="TIGR01484">
    <property type="entry name" value="HAD-SF-IIB"/>
    <property type="match status" value="1"/>
</dbReference>
<dbReference type="GO" id="GO:0005829">
    <property type="term" value="C:cytosol"/>
    <property type="evidence" value="ECO:0007669"/>
    <property type="project" value="TreeGrafter"/>
</dbReference>
<dbReference type="Gene3D" id="3.30.1240.10">
    <property type="match status" value="1"/>
</dbReference>
<dbReference type="InterPro" id="IPR000150">
    <property type="entry name" value="Cof"/>
</dbReference>
<dbReference type="AlphaFoldDB" id="A0A927CWR5"/>
<dbReference type="Pfam" id="PF08282">
    <property type="entry name" value="Hydrolase_3"/>
    <property type="match status" value="1"/>
</dbReference>
<comment type="caution">
    <text evidence="1">The sequence shown here is derived from an EMBL/GenBank/DDBJ whole genome shotgun (WGS) entry which is preliminary data.</text>
</comment>
<dbReference type="Proteomes" id="UP000602076">
    <property type="component" value="Unassembled WGS sequence"/>
</dbReference>
<evidence type="ECO:0000313" key="1">
    <source>
        <dbReference type="EMBL" id="MBD3107040.1"/>
    </source>
</evidence>
<organism evidence="1 2">
    <name type="scientific">Peribacillus faecalis</name>
    <dbReference type="NCBI Taxonomy" id="2772559"/>
    <lineage>
        <taxon>Bacteria</taxon>
        <taxon>Bacillati</taxon>
        <taxon>Bacillota</taxon>
        <taxon>Bacilli</taxon>
        <taxon>Bacillales</taxon>
        <taxon>Bacillaceae</taxon>
        <taxon>Peribacillus</taxon>
    </lineage>
</organism>
<dbReference type="GO" id="GO:0016791">
    <property type="term" value="F:phosphatase activity"/>
    <property type="evidence" value="ECO:0007669"/>
    <property type="project" value="TreeGrafter"/>
</dbReference>
<reference evidence="1" key="1">
    <citation type="submission" date="2020-09" db="EMBL/GenBank/DDBJ databases">
        <title>Bacillus faecalis sp. nov., a moderately halophilic bacterium isolated from cow faeces.</title>
        <authorList>
            <person name="Jiang L."/>
            <person name="Lee J."/>
        </authorList>
    </citation>
    <scope>NUCLEOTIDE SEQUENCE</scope>
    <source>
        <strain evidence="1">AGMB 02131</strain>
    </source>
</reference>
<dbReference type="PANTHER" id="PTHR10000">
    <property type="entry name" value="PHOSPHOSERINE PHOSPHATASE"/>
    <property type="match status" value="1"/>
</dbReference>
<dbReference type="Gene3D" id="3.40.50.1000">
    <property type="entry name" value="HAD superfamily/HAD-like"/>
    <property type="match status" value="1"/>
</dbReference>
<dbReference type="SFLD" id="SFLDS00003">
    <property type="entry name" value="Haloacid_Dehalogenase"/>
    <property type="match status" value="1"/>
</dbReference>
<dbReference type="SUPFAM" id="SSF56784">
    <property type="entry name" value="HAD-like"/>
    <property type="match status" value="1"/>
</dbReference>
<protein>
    <submittedName>
        <fullName evidence="1">HAD family phosphatase</fullName>
    </submittedName>
</protein>
<dbReference type="NCBIfam" id="TIGR00099">
    <property type="entry name" value="Cof-subfamily"/>
    <property type="match status" value="1"/>
</dbReference>
<dbReference type="SFLD" id="SFLDG01140">
    <property type="entry name" value="C2.B:_Phosphomannomutase_and_P"/>
    <property type="match status" value="1"/>
</dbReference>
<dbReference type="InterPro" id="IPR023214">
    <property type="entry name" value="HAD_sf"/>
</dbReference>